<name>J9BTM4_9ZZZZ</name>
<protein>
    <submittedName>
        <fullName evidence="1">Uncharacterized protein</fullName>
    </submittedName>
</protein>
<comment type="caution">
    <text evidence="1">The sequence shown here is derived from an EMBL/GenBank/DDBJ whole genome shotgun (WGS) entry which is preliminary data.</text>
</comment>
<gene>
    <name evidence="1" type="ORF">EVA_20971</name>
</gene>
<dbReference type="AlphaFoldDB" id="J9BTM4"/>
<accession>J9BTM4</accession>
<proteinExistence type="predicted"/>
<dbReference type="EMBL" id="AMCI01008529">
    <property type="protein sequence ID" value="EJW90920.1"/>
    <property type="molecule type" value="Genomic_DNA"/>
</dbReference>
<reference evidence="1" key="1">
    <citation type="journal article" date="2012" name="PLoS ONE">
        <title>Gene sets for utilization of primary and secondary nutrition supplies in the distal gut of endangered iberian lynx.</title>
        <authorList>
            <person name="Alcaide M."/>
            <person name="Messina E."/>
            <person name="Richter M."/>
            <person name="Bargiela R."/>
            <person name="Peplies J."/>
            <person name="Huws S.A."/>
            <person name="Newbold C.J."/>
            <person name="Golyshin P.N."/>
            <person name="Simon M.A."/>
            <person name="Lopez G."/>
            <person name="Yakimov M.M."/>
            <person name="Ferrer M."/>
        </authorList>
    </citation>
    <scope>NUCLEOTIDE SEQUENCE</scope>
</reference>
<evidence type="ECO:0000313" key="1">
    <source>
        <dbReference type="EMBL" id="EJW90920.1"/>
    </source>
</evidence>
<sequence>MIAFVRSTQTGESVRISGPVKPAAVYNAATYGRTVAVHVLGGRMGYNVSAPLKGTAVNGGGEGVVHNQGHTVCMSSLRKLFNVQHSKGRVCNGFAEYRFGVGAERSVQLFLGAAGLHKGAFKAHALHGDREQIVGAAVNAGGAHHMVATGSNVEQCIEVCCLTAGGQHGSSAALKCADLGSHHIAGGVLQTAVEIAVCLQIKKLAHIFTGSILKGGRLNNGDLTGFPVSGRVAALYAYSVSLEFHFFPLLFKTPCSGRSK</sequence>
<organism evidence="1">
    <name type="scientific">gut metagenome</name>
    <dbReference type="NCBI Taxonomy" id="749906"/>
    <lineage>
        <taxon>unclassified sequences</taxon>
        <taxon>metagenomes</taxon>
        <taxon>organismal metagenomes</taxon>
    </lineage>
</organism>